<dbReference type="EMBL" id="JACEIK010001654">
    <property type="protein sequence ID" value="MCD7471164.1"/>
    <property type="molecule type" value="Genomic_DNA"/>
</dbReference>
<organism evidence="1 2">
    <name type="scientific">Datura stramonium</name>
    <name type="common">Jimsonweed</name>
    <name type="synonym">Common thornapple</name>
    <dbReference type="NCBI Taxonomy" id="4076"/>
    <lineage>
        <taxon>Eukaryota</taxon>
        <taxon>Viridiplantae</taxon>
        <taxon>Streptophyta</taxon>
        <taxon>Embryophyta</taxon>
        <taxon>Tracheophyta</taxon>
        <taxon>Spermatophyta</taxon>
        <taxon>Magnoliopsida</taxon>
        <taxon>eudicotyledons</taxon>
        <taxon>Gunneridae</taxon>
        <taxon>Pentapetalae</taxon>
        <taxon>asterids</taxon>
        <taxon>lamiids</taxon>
        <taxon>Solanales</taxon>
        <taxon>Solanaceae</taxon>
        <taxon>Solanoideae</taxon>
        <taxon>Datureae</taxon>
        <taxon>Datura</taxon>
    </lineage>
</organism>
<comment type="caution">
    <text evidence="1">The sequence shown here is derived from an EMBL/GenBank/DDBJ whole genome shotgun (WGS) entry which is preliminary data.</text>
</comment>
<accession>A0ABS8TI33</accession>
<evidence type="ECO:0000313" key="1">
    <source>
        <dbReference type="EMBL" id="MCD7471164.1"/>
    </source>
</evidence>
<evidence type="ECO:0000313" key="2">
    <source>
        <dbReference type="Proteomes" id="UP000823775"/>
    </source>
</evidence>
<dbReference type="Proteomes" id="UP000823775">
    <property type="component" value="Unassembled WGS sequence"/>
</dbReference>
<gene>
    <name evidence="1" type="ORF">HAX54_011477</name>
</gene>
<reference evidence="1 2" key="1">
    <citation type="journal article" date="2021" name="BMC Genomics">
        <title>Datura genome reveals duplications of psychoactive alkaloid biosynthetic genes and high mutation rate following tissue culture.</title>
        <authorList>
            <person name="Rajewski A."/>
            <person name="Carter-House D."/>
            <person name="Stajich J."/>
            <person name="Litt A."/>
        </authorList>
    </citation>
    <scope>NUCLEOTIDE SEQUENCE [LARGE SCALE GENOMIC DNA]</scope>
    <source>
        <strain evidence="1">AR-01</strain>
    </source>
</reference>
<proteinExistence type="predicted"/>
<sequence length="134" mass="15106">MGNCIVLVKRDHRKKVLIEYNKAPVVKVHHEVSPLLQEPQTKQLHVKKKVKFADEEEVVVKESSGKGCSSISEVVRIKVVITKKELQALVLSEGELRVQDGNMVVQDYDPLLHKEQSSDCIGWKPALDSIPELD</sequence>
<name>A0ABS8TI33_DATST</name>
<protein>
    <submittedName>
        <fullName evidence="1">Uncharacterized protein</fullName>
    </submittedName>
</protein>
<keyword evidence="2" id="KW-1185">Reference proteome</keyword>